<protein>
    <submittedName>
        <fullName evidence="1">Uncharacterized protein</fullName>
    </submittedName>
</protein>
<name>A0A1W1CFK6_9ZZZZ</name>
<organism evidence="1">
    <name type="scientific">hydrothermal vent metagenome</name>
    <dbReference type="NCBI Taxonomy" id="652676"/>
    <lineage>
        <taxon>unclassified sequences</taxon>
        <taxon>metagenomes</taxon>
        <taxon>ecological metagenomes</taxon>
    </lineage>
</organism>
<gene>
    <name evidence="1" type="ORF">MNB_SV-10-349</name>
</gene>
<reference evidence="1" key="1">
    <citation type="submission" date="2016-10" db="EMBL/GenBank/DDBJ databases">
        <authorList>
            <person name="de Groot N.N."/>
        </authorList>
    </citation>
    <scope>NUCLEOTIDE SEQUENCE</scope>
</reference>
<dbReference type="AlphaFoldDB" id="A0A1W1CFK6"/>
<evidence type="ECO:0000313" key="1">
    <source>
        <dbReference type="EMBL" id="SFV64507.1"/>
    </source>
</evidence>
<sequence>MNSEQRKMVIIQSDLVFGIFTAEQKVRIVVHTGRYGRLDLIAIVSACFYVHQMTGSQAILDKDHFGCINIFFMIHKMHRCKINIPSGKILEFSFLKYFDTFDFNLRVFHHISFYIIQQYFIVYLCVSAQCDCRYQRARQ</sequence>
<dbReference type="EMBL" id="FPHL01000037">
    <property type="protein sequence ID" value="SFV64507.1"/>
    <property type="molecule type" value="Genomic_DNA"/>
</dbReference>
<proteinExistence type="predicted"/>
<accession>A0A1W1CFK6</accession>